<keyword evidence="3" id="KW-0804">Transcription</keyword>
<feature type="domain" description="HTH iclR-type" evidence="4">
    <location>
        <begin position="13"/>
        <end position="72"/>
    </location>
</feature>
<dbReference type="GO" id="GO:0045892">
    <property type="term" value="P:negative regulation of DNA-templated transcription"/>
    <property type="evidence" value="ECO:0007669"/>
    <property type="project" value="TreeGrafter"/>
</dbReference>
<dbReference type="Gene3D" id="1.10.10.10">
    <property type="entry name" value="Winged helix-like DNA-binding domain superfamily/Winged helix DNA-binding domain"/>
    <property type="match status" value="1"/>
</dbReference>
<keyword evidence="1" id="KW-0805">Transcription regulation</keyword>
<dbReference type="PANTHER" id="PTHR30136:SF35">
    <property type="entry name" value="HTH-TYPE TRANSCRIPTIONAL REGULATOR RV1719"/>
    <property type="match status" value="1"/>
</dbReference>
<evidence type="ECO:0000256" key="1">
    <source>
        <dbReference type="ARBA" id="ARBA00023015"/>
    </source>
</evidence>
<name>A0A7D6CSV8_9EURY</name>
<evidence type="ECO:0000256" key="3">
    <source>
        <dbReference type="ARBA" id="ARBA00023163"/>
    </source>
</evidence>
<dbReference type="GO" id="GO:0003700">
    <property type="term" value="F:DNA-binding transcription factor activity"/>
    <property type="evidence" value="ECO:0007669"/>
    <property type="project" value="TreeGrafter"/>
</dbReference>
<evidence type="ECO:0000313" key="6">
    <source>
        <dbReference type="EMBL" id="QLK27270.1"/>
    </source>
</evidence>
<protein>
    <submittedName>
        <fullName evidence="6">IclR family transcriptional regulator</fullName>
    </submittedName>
</protein>
<accession>A0A7D6CSV8</accession>
<dbReference type="InterPro" id="IPR011991">
    <property type="entry name" value="ArsR-like_HTH"/>
</dbReference>
<dbReference type="GO" id="GO:0003677">
    <property type="term" value="F:DNA binding"/>
    <property type="evidence" value="ECO:0007669"/>
    <property type="project" value="UniProtKB-KW"/>
</dbReference>
<dbReference type="OrthoDB" id="175564at2157"/>
<dbReference type="InterPro" id="IPR036390">
    <property type="entry name" value="WH_DNA-bd_sf"/>
</dbReference>
<dbReference type="InterPro" id="IPR029016">
    <property type="entry name" value="GAF-like_dom_sf"/>
</dbReference>
<gene>
    <name evidence="6" type="ORF">HYG81_06615</name>
</gene>
<dbReference type="GeneID" id="56142862"/>
<dbReference type="InterPro" id="IPR036388">
    <property type="entry name" value="WH-like_DNA-bd_sf"/>
</dbReference>
<dbReference type="AlphaFoldDB" id="A0A7D6CSV8"/>
<dbReference type="Pfam" id="PF01614">
    <property type="entry name" value="IclR_C"/>
    <property type="match status" value="1"/>
</dbReference>
<keyword evidence="7" id="KW-1185">Reference proteome</keyword>
<evidence type="ECO:0000259" key="4">
    <source>
        <dbReference type="PROSITE" id="PS51077"/>
    </source>
</evidence>
<dbReference type="Gene3D" id="3.30.450.40">
    <property type="match status" value="1"/>
</dbReference>
<dbReference type="InterPro" id="IPR014757">
    <property type="entry name" value="Tscrpt_reg_IclR_C"/>
</dbReference>
<reference evidence="6 7" key="1">
    <citation type="submission" date="2020-07" db="EMBL/GenBank/DDBJ databases">
        <title>Natrinema (YPL30) sp. nov. and Haloterrigena xxxxxx (YPL8) sp. nov., isolated from a salt mine.</title>
        <authorList>
            <person name="Cui H."/>
        </authorList>
    </citation>
    <scope>NUCLEOTIDE SEQUENCE [LARGE SCALE GENOMIC DNA]</scope>
    <source>
        <strain evidence="6 7">YPL13</strain>
    </source>
</reference>
<dbReference type="PROSITE" id="PS51077">
    <property type="entry name" value="HTH_ICLR"/>
    <property type="match status" value="1"/>
</dbReference>
<evidence type="ECO:0000259" key="5">
    <source>
        <dbReference type="PROSITE" id="PS51078"/>
    </source>
</evidence>
<keyword evidence="2" id="KW-0238">DNA-binding</keyword>
<evidence type="ECO:0000313" key="7">
    <source>
        <dbReference type="Proteomes" id="UP000510869"/>
    </source>
</evidence>
<dbReference type="SUPFAM" id="SSF55781">
    <property type="entry name" value="GAF domain-like"/>
    <property type="match status" value="1"/>
</dbReference>
<feature type="domain" description="IclR-ED" evidence="5">
    <location>
        <begin position="73"/>
        <end position="256"/>
    </location>
</feature>
<dbReference type="SUPFAM" id="SSF46785">
    <property type="entry name" value="Winged helix' DNA-binding domain"/>
    <property type="match status" value="1"/>
</dbReference>
<dbReference type="InterPro" id="IPR050707">
    <property type="entry name" value="HTH_MetabolicPath_Reg"/>
</dbReference>
<dbReference type="RefSeq" id="WP_180842432.1">
    <property type="nucleotide sequence ID" value="NZ_CP059154.1"/>
</dbReference>
<dbReference type="KEGG" id="nay:HYG81_06615"/>
<dbReference type="Proteomes" id="UP000510869">
    <property type="component" value="Chromosome"/>
</dbReference>
<evidence type="ECO:0000256" key="2">
    <source>
        <dbReference type="ARBA" id="ARBA00023125"/>
    </source>
</evidence>
<organism evidence="6 7">
    <name type="scientific">Natrinema zhouii</name>
    <dbReference type="NCBI Taxonomy" id="1710539"/>
    <lineage>
        <taxon>Archaea</taxon>
        <taxon>Methanobacteriati</taxon>
        <taxon>Methanobacteriota</taxon>
        <taxon>Stenosarchaea group</taxon>
        <taxon>Halobacteria</taxon>
        <taxon>Halobacteriales</taxon>
        <taxon>Natrialbaceae</taxon>
        <taxon>Natrinema</taxon>
    </lineage>
</organism>
<sequence>MNKDNNVHTGSGVQAVETSIAILEALKRMEGGKVTAIGEETGLSKGAVYKHLSTLTNHGFVVKNGSEYELGFRFLDYGGWLRSRYVGSEIIKPRVRELAEETNEVALFSILEGGRAITLFRENGTQGVFTRTRLGRRLYPNQNAAGKAILSQLPESAVRSHIDDVGLPEATEKTITDEAELLAELEQIRERGYALNREESTDGLVAVAVPVVPEETVIGACSVAGPRHRMDDEYLKADVVEMLLSVVNEVELNIAHSQESVSRFGSR</sequence>
<dbReference type="PROSITE" id="PS51078">
    <property type="entry name" value="ICLR_ED"/>
    <property type="match status" value="1"/>
</dbReference>
<proteinExistence type="predicted"/>
<dbReference type="Pfam" id="PF09339">
    <property type="entry name" value="HTH_IclR"/>
    <property type="match status" value="1"/>
</dbReference>
<dbReference type="SMART" id="SM00346">
    <property type="entry name" value="HTH_ICLR"/>
    <property type="match status" value="1"/>
</dbReference>
<dbReference type="CDD" id="cd00090">
    <property type="entry name" value="HTH_ARSR"/>
    <property type="match status" value="1"/>
</dbReference>
<dbReference type="EMBL" id="CP059154">
    <property type="protein sequence ID" value="QLK27270.1"/>
    <property type="molecule type" value="Genomic_DNA"/>
</dbReference>
<dbReference type="PANTHER" id="PTHR30136">
    <property type="entry name" value="HELIX-TURN-HELIX TRANSCRIPTIONAL REGULATOR, ICLR FAMILY"/>
    <property type="match status" value="1"/>
</dbReference>
<dbReference type="InterPro" id="IPR005471">
    <property type="entry name" value="Tscrpt_reg_IclR_N"/>
</dbReference>